<dbReference type="EMBL" id="CM056744">
    <property type="protein sequence ID" value="KAJ8667328.1"/>
    <property type="molecule type" value="Genomic_DNA"/>
</dbReference>
<protein>
    <submittedName>
        <fullName evidence="1">Uncharacterized protein</fullName>
    </submittedName>
</protein>
<organism evidence="1 2">
    <name type="scientific">Eretmocerus hayati</name>
    <dbReference type="NCBI Taxonomy" id="131215"/>
    <lineage>
        <taxon>Eukaryota</taxon>
        <taxon>Metazoa</taxon>
        <taxon>Ecdysozoa</taxon>
        <taxon>Arthropoda</taxon>
        <taxon>Hexapoda</taxon>
        <taxon>Insecta</taxon>
        <taxon>Pterygota</taxon>
        <taxon>Neoptera</taxon>
        <taxon>Endopterygota</taxon>
        <taxon>Hymenoptera</taxon>
        <taxon>Apocrita</taxon>
        <taxon>Proctotrupomorpha</taxon>
        <taxon>Chalcidoidea</taxon>
        <taxon>Aphelinidae</taxon>
        <taxon>Aphelininae</taxon>
        <taxon>Eretmocerus</taxon>
    </lineage>
</organism>
<evidence type="ECO:0000313" key="1">
    <source>
        <dbReference type="EMBL" id="KAJ8667328.1"/>
    </source>
</evidence>
<keyword evidence="2" id="KW-1185">Reference proteome</keyword>
<sequence length="476" mass="51257">MDGEYNIAERDVCNLSDEQCQTLTEENERLQANMRNQSARVQVVDSVYLQSQVDTLQWQLKQTEANRQMYRSLMEQVARFLERARKSLEHLHDKSSPSNKTNHHQSTSNRNSMISVSTTSQQTSLKDLVLRRGSSGTGVVGSSAATQAKSAHDVSLVGGKCEKQLESGAGSTAAVVYRRPKQTELDPDEVPPEKLSQEAFMLLRTVQSSDASSTSSPLRPDTSLSMHGNFANSTALEASSLVSRQTSSCSDNQLFPPKSIVRTAVSDSQQISLMGTAGTRQSVDGASLASASSSSGGSSSACSKDDDDSTLRGSGLVVVTGSEQLSSLHPLSDYSAVARALPMINGVSTPQHRRAKRLDRKELHLKKIRDWALGNSDGSVTSAPKPATSVSSAEDESGFSSMSSFQEVGLPSVAPNLSPIKSGCHTEIGLPEVPLDKVRHRRWSSTPAEFRALFKRHSAIFASNGQANADALSVWV</sequence>
<gene>
    <name evidence="1" type="ORF">QAD02_008990</name>
</gene>
<evidence type="ECO:0000313" key="2">
    <source>
        <dbReference type="Proteomes" id="UP001239111"/>
    </source>
</evidence>
<dbReference type="Proteomes" id="UP001239111">
    <property type="component" value="Chromosome 4"/>
</dbReference>
<name>A0ACC2N894_9HYME</name>
<proteinExistence type="predicted"/>
<accession>A0ACC2N894</accession>
<comment type="caution">
    <text evidence="1">The sequence shown here is derived from an EMBL/GenBank/DDBJ whole genome shotgun (WGS) entry which is preliminary data.</text>
</comment>
<reference evidence="1" key="1">
    <citation type="submission" date="2023-04" db="EMBL/GenBank/DDBJ databases">
        <title>A chromosome-level genome assembly of the parasitoid wasp Eretmocerus hayati.</title>
        <authorList>
            <person name="Zhong Y."/>
            <person name="Liu S."/>
            <person name="Liu Y."/>
        </authorList>
    </citation>
    <scope>NUCLEOTIDE SEQUENCE</scope>
    <source>
        <strain evidence="1">ZJU_SS_LIU_2023</strain>
    </source>
</reference>